<accession>A0ACC3SKY0</accession>
<dbReference type="Proteomes" id="UP001320706">
    <property type="component" value="Unassembled WGS sequence"/>
</dbReference>
<organism evidence="1 2">
    <name type="scientific">Zalaria obscura</name>
    <dbReference type="NCBI Taxonomy" id="2024903"/>
    <lineage>
        <taxon>Eukaryota</taxon>
        <taxon>Fungi</taxon>
        <taxon>Dikarya</taxon>
        <taxon>Ascomycota</taxon>
        <taxon>Pezizomycotina</taxon>
        <taxon>Dothideomycetes</taxon>
        <taxon>Dothideomycetidae</taxon>
        <taxon>Dothideales</taxon>
        <taxon>Zalariaceae</taxon>
        <taxon>Zalaria</taxon>
    </lineage>
</organism>
<protein>
    <submittedName>
        <fullName evidence="1">Uncharacterized protein</fullName>
    </submittedName>
</protein>
<name>A0ACC3SKY0_9PEZI</name>
<dbReference type="EMBL" id="JAMKPW020000006">
    <property type="protein sequence ID" value="KAK8217385.1"/>
    <property type="molecule type" value="Genomic_DNA"/>
</dbReference>
<reference evidence="1" key="1">
    <citation type="submission" date="2024-02" db="EMBL/GenBank/DDBJ databases">
        <title>Metagenome Assembled Genome of Zalaria obscura JY119.</title>
        <authorList>
            <person name="Vighnesh L."/>
            <person name="Jagadeeshwari U."/>
            <person name="Venkata Ramana C."/>
            <person name="Sasikala C."/>
        </authorList>
    </citation>
    <scope>NUCLEOTIDE SEQUENCE</scope>
    <source>
        <strain evidence="1">JY119</strain>
    </source>
</reference>
<gene>
    <name evidence="1" type="ORF">M8818_001638</name>
</gene>
<sequence length="803" mass="87092">MHLRFIAANIVAARPRLQARGSPLPTQPRIPSASNGILVSEQILIGRQTPVENNPFGTPNLVVNGNFTDGTAGWKVQPSGRIVDGMLCVTVPANTYPNASFISTTNNFTEVKNDVYFLNFTAYASHATNLWLQTTGFDPSAGGAPVGPNLNTTQCPLSTTVHGFTFPFSPANQENNSTLTFNLGGNNVTTDICIGNVSLHRINRFPYHQETGPAIKINQVGYLPNGPKGATLVNPSNSSVTWQLHDNSGKVVSSGSTVPYGNDTSSGLNVHTIDFSSYSQAGSGFVLSTPGATSFPFPISPTLYETLRQDSMQFFYQQRSGIAIDAELVGYQYARPAGHIQIPPNQGDAVVPCQYEWESNVTYLEPWTCNYTLDVTQGWYDAGDQGKYVVNGGISTAQLLMAYERTLHTPNASSTPLGDGSLRIPERANGYPDFLDEARWEMSFMLKMQVPANSPPQLVNGSYIDVSGLVHHKMHDNQWTPLPTLPNTDPERRELHRPSTAATLNMVVTAAMSARLWQPYDPAFAEQCLTAARVAYAAAKANPAIYAPGTDWDLGGGAYSDNDVRDEFYWAAAEMYITTGEAEFERDVMSNYYYTANTSTLFPLGGFSWGSVASLAQLDLAMVPNNITGRQNIINSVIAGAQEYMQIQANQPTGTMMTEYPWGSNSNELNCVQVVASAYDLTFNTSFRSSALEGIDYIFGRNAISQSYVHGYGTKYSSNMHSRLYANELAMLIPQDTLVPHPPVGAMAGGANSAPSDPPADDVLVGCAPQLCYVDDCNSYSTNEVAINWGSALAWVASWAAEQ</sequence>
<comment type="caution">
    <text evidence="1">The sequence shown here is derived from an EMBL/GenBank/DDBJ whole genome shotgun (WGS) entry which is preliminary data.</text>
</comment>
<evidence type="ECO:0000313" key="2">
    <source>
        <dbReference type="Proteomes" id="UP001320706"/>
    </source>
</evidence>
<keyword evidence="2" id="KW-1185">Reference proteome</keyword>
<evidence type="ECO:0000313" key="1">
    <source>
        <dbReference type="EMBL" id="KAK8217385.1"/>
    </source>
</evidence>
<proteinExistence type="predicted"/>